<dbReference type="PANTHER" id="PTHR47977">
    <property type="entry name" value="RAS-RELATED PROTEIN RAB"/>
    <property type="match status" value="1"/>
</dbReference>
<evidence type="ECO:0000256" key="5">
    <source>
        <dbReference type="ARBA" id="ARBA00022723"/>
    </source>
</evidence>
<dbReference type="GO" id="GO:0046872">
    <property type="term" value="F:metal ion binding"/>
    <property type="evidence" value="ECO:0007669"/>
    <property type="project" value="UniProtKB-KW"/>
</dbReference>
<evidence type="ECO:0000256" key="6">
    <source>
        <dbReference type="ARBA" id="ARBA00022741"/>
    </source>
</evidence>
<evidence type="ECO:0000256" key="1">
    <source>
        <dbReference type="ARBA" id="ARBA00001946"/>
    </source>
</evidence>
<dbReference type="SUPFAM" id="SSF52540">
    <property type="entry name" value="P-loop containing nucleoside triphosphate hydrolases"/>
    <property type="match status" value="1"/>
</dbReference>
<dbReference type="SMART" id="SM00175">
    <property type="entry name" value="RAB"/>
    <property type="match status" value="1"/>
</dbReference>
<accession>A0A8S4Q495</accession>
<keyword evidence="7" id="KW-0378">Hydrolase</keyword>
<comment type="catalytic activity">
    <reaction evidence="16">
        <text>GTP + H2O = GDP + phosphate + H(+)</text>
        <dbReference type="Rhea" id="RHEA:19669"/>
        <dbReference type="ChEBI" id="CHEBI:15377"/>
        <dbReference type="ChEBI" id="CHEBI:15378"/>
        <dbReference type="ChEBI" id="CHEBI:37565"/>
        <dbReference type="ChEBI" id="CHEBI:43474"/>
        <dbReference type="ChEBI" id="CHEBI:58189"/>
        <dbReference type="EC" id="3.6.5.2"/>
    </reaction>
    <physiologicalReaction direction="left-to-right" evidence="16">
        <dbReference type="Rhea" id="RHEA:19670"/>
    </physiologicalReaction>
</comment>
<comment type="cofactor">
    <cofactor evidence="1">
        <name>Mg(2+)</name>
        <dbReference type="ChEBI" id="CHEBI:18420"/>
    </cofactor>
</comment>
<evidence type="ECO:0000256" key="8">
    <source>
        <dbReference type="ARBA" id="ARBA00022842"/>
    </source>
</evidence>
<dbReference type="NCBIfam" id="TIGR00231">
    <property type="entry name" value="small_GTP"/>
    <property type="match status" value="1"/>
</dbReference>
<comment type="function">
    <text evidence="17">The small GTPases Rab are key regulators of intracellular membrane trafficking, from the formation of transport vesicles to their fusion with membranes. Rabs cycle between an inactive GDP-bound form and an active GTP-bound form that is able to recruit to membranes different sets of downstream effectors directly responsible for vesicle formation, movement, tethering and fusion.</text>
</comment>
<evidence type="ECO:0000313" key="20">
    <source>
        <dbReference type="Proteomes" id="UP000749559"/>
    </source>
</evidence>
<evidence type="ECO:0000256" key="10">
    <source>
        <dbReference type="ARBA" id="ARBA00023034"/>
    </source>
</evidence>
<keyword evidence="20" id="KW-1185">Reference proteome</keyword>
<comment type="subcellular location">
    <subcellularLocation>
        <location evidence="15">Golgi apparatus membrane</location>
        <topology evidence="15">Lipid-anchor</topology>
    </subcellularLocation>
</comment>
<dbReference type="AlphaFoldDB" id="A0A8S4Q495"/>
<reference evidence="19" key="1">
    <citation type="submission" date="2022-03" db="EMBL/GenBank/DDBJ databases">
        <authorList>
            <person name="Martin C."/>
        </authorList>
    </citation>
    <scope>NUCLEOTIDE SEQUENCE</scope>
</reference>
<keyword evidence="8" id="KW-0460">Magnesium</keyword>
<dbReference type="SMART" id="SM00176">
    <property type="entry name" value="RAN"/>
    <property type="match status" value="1"/>
</dbReference>
<dbReference type="SMART" id="SM00174">
    <property type="entry name" value="RHO"/>
    <property type="match status" value="1"/>
</dbReference>
<organism evidence="19 20">
    <name type="scientific">Owenia fusiformis</name>
    <name type="common">Polychaete worm</name>
    <dbReference type="NCBI Taxonomy" id="6347"/>
    <lineage>
        <taxon>Eukaryota</taxon>
        <taxon>Metazoa</taxon>
        <taxon>Spiralia</taxon>
        <taxon>Lophotrochozoa</taxon>
        <taxon>Annelida</taxon>
        <taxon>Polychaeta</taxon>
        <taxon>Sedentaria</taxon>
        <taxon>Canalipalpata</taxon>
        <taxon>Sabellida</taxon>
        <taxon>Oweniida</taxon>
        <taxon>Oweniidae</taxon>
        <taxon>Owenia</taxon>
    </lineage>
</organism>
<keyword evidence="10" id="KW-0333">Golgi apparatus</keyword>
<keyword evidence="6" id="KW-0547">Nucleotide-binding</keyword>
<name>A0A8S4Q495_OWEFU</name>
<keyword evidence="11" id="KW-0342">GTP-binding</keyword>
<dbReference type="Gene3D" id="3.40.50.300">
    <property type="entry name" value="P-loop containing nucleotide triphosphate hydrolases"/>
    <property type="match status" value="1"/>
</dbReference>
<keyword evidence="5" id="KW-0479">Metal-binding</keyword>
<evidence type="ECO:0000256" key="18">
    <source>
        <dbReference type="ARBA" id="ARBA00067830"/>
    </source>
</evidence>
<dbReference type="GO" id="GO:0000139">
    <property type="term" value="C:Golgi membrane"/>
    <property type="evidence" value="ECO:0007669"/>
    <property type="project" value="UniProtKB-SubCell"/>
</dbReference>
<feature type="non-terminal residue" evidence="19">
    <location>
        <position position="263"/>
    </location>
</feature>
<dbReference type="EC" id="3.6.5.2" evidence="3"/>
<evidence type="ECO:0000256" key="7">
    <source>
        <dbReference type="ARBA" id="ARBA00022801"/>
    </source>
</evidence>
<evidence type="ECO:0000256" key="2">
    <source>
        <dbReference type="ARBA" id="ARBA00006270"/>
    </source>
</evidence>
<dbReference type="InterPro" id="IPR001806">
    <property type="entry name" value="Small_GTPase"/>
</dbReference>
<dbReference type="Pfam" id="PF00071">
    <property type="entry name" value="Ras"/>
    <property type="match status" value="1"/>
</dbReference>
<evidence type="ECO:0000256" key="12">
    <source>
        <dbReference type="ARBA" id="ARBA00023136"/>
    </source>
</evidence>
<evidence type="ECO:0000256" key="14">
    <source>
        <dbReference type="ARBA" id="ARBA00023289"/>
    </source>
</evidence>
<dbReference type="PROSITE" id="PS51421">
    <property type="entry name" value="RAS"/>
    <property type="match status" value="1"/>
</dbReference>
<evidence type="ECO:0000256" key="9">
    <source>
        <dbReference type="ARBA" id="ARBA00022927"/>
    </source>
</evidence>
<dbReference type="PRINTS" id="PR00449">
    <property type="entry name" value="RASTRNSFRMNG"/>
</dbReference>
<dbReference type="EMBL" id="CAIIXF020000012">
    <property type="protein sequence ID" value="CAH1800719.1"/>
    <property type="molecule type" value="Genomic_DNA"/>
</dbReference>
<dbReference type="GO" id="GO:0015031">
    <property type="term" value="P:protein transport"/>
    <property type="evidence" value="ECO:0007669"/>
    <property type="project" value="UniProtKB-KW"/>
</dbReference>
<dbReference type="InterPro" id="IPR050227">
    <property type="entry name" value="Rab"/>
</dbReference>
<dbReference type="Proteomes" id="UP000749559">
    <property type="component" value="Unassembled WGS sequence"/>
</dbReference>
<dbReference type="FunFam" id="3.40.50.300:FF:000707">
    <property type="entry name" value="RAB36, member RAS oncogene family"/>
    <property type="match status" value="1"/>
</dbReference>
<evidence type="ECO:0000256" key="15">
    <source>
        <dbReference type="ARBA" id="ARBA00037794"/>
    </source>
</evidence>
<dbReference type="PROSITE" id="PS51419">
    <property type="entry name" value="RAB"/>
    <property type="match status" value="1"/>
</dbReference>
<keyword evidence="4" id="KW-0813">Transport</keyword>
<dbReference type="GO" id="GO:0005525">
    <property type="term" value="F:GTP binding"/>
    <property type="evidence" value="ECO:0007669"/>
    <property type="project" value="UniProtKB-KW"/>
</dbReference>
<comment type="caution">
    <text evidence="19">The sequence shown here is derived from an EMBL/GenBank/DDBJ whole genome shotgun (WGS) entry which is preliminary data.</text>
</comment>
<gene>
    <name evidence="19" type="ORF">OFUS_LOCUS24572</name>
</gene>
<proteinExistence type="inferred from homology"/>
<evidence type="ECO:0000256" key="17">
    <source>
        <dbReference type="ARBA" id="ARBA00058763"/>
    </source>
</evidence>
<comment type="similarity">
    <text evidence="2">Belongs to the small GTPase superfamily. Rab family.</text>
</comment>
<evidence type="ECO:0000256" key="16">
    <source>
        <dbReference type="ARBA" id="ARBA00047660"/>
    </source>
</evidence>
<keyword evidence="12" id="KW-0472">Membrane</keyword>
<dbReference type="PROSITE" id="PS51420">
    <property type="entry name" value="RHO"/>
    <property type="match status" value="1"/>
</dbReference>
<dbReference type="InterPro" id="IPR027417">
    <property type="entry name" value="P-loop_NTPase"/>
</dbReference>
<evidence type="ECO:0000256" key="11">
    <source>
        <dbReference type="ARBA" id="ARBA00023134"/>
    </source>
</evidence>
<evidence type="ECO:0000256" key="13">
    <source>
        <dbReference type="ARBA" id="ARBA00023288"/>
    </source>
</evidence>
<evidence type="ECO:0000313" key="19">
    <source>
        <dbReference type="EMBL" id="CAH1800719.1"/>
    </source>
</evidence>
<keyword evidence="9" id="KW-0653">Protein transport</keyword>
<protein>
    <recommendedName>
        <fullName evidence="18">Ras-related protein Rab-36</fullName>
        <ecNumber evidence="3">3.6.5.2</ecNumber>
    </recommendedName>
</protein>
<sequence>VMSEKRISSTRKMTSAVAKDRVISRFSKAYHAEGTLYDQSNFSPSVTSACEQNRTVTVGVKLSKAVLVGDVAVGKTCFVNRFCHDIFDRDYKATIGVDFEVEKFSVLGVPFNLQIWDTAGQERFKCIAASYYRGANVVIVCFDMSNIHSLTHVQKWKEDACDNAKDPIVFLVGTKKDLINEHTFLDVERKAIDMATEIQAEFWPISSKTGENVKELFFRLVGLTFDKAVLDELDANKGPSKQIGTISISNKDVYEKKEKKKCC</sequence>
<dbReference type="OrthoDB" id="413584at2759"/>
<keyword evidence="13" id="KW-0449">Lipoprotein</keyword>
<dbReference type="GO" id="GO:0003925">
    <property type="term" value="F:G protein activity"/>
    <property type="evidence" value="ECO:0007669"/>
    <property type="project" value="UniProtKB-EC"/>
</dbReference>
<keyword evidence="14" id="KW-0636">Prenylation</keyword>
<evidence type="ECO:0000256" key="4">
    <source>
        <dbReference type="ARBA" id="ARBA00022448"/>
    </source>
</evidence>
<evidence type="ECO:0000256" key="3">
    <source>
        <dbReference type="ARBA" id="ARBA00011984"/>
    </source>
</evidence>
<dbReference type="InterPro" id="IPR005225">
    <property type="entry name" value="Small_GTP-bd"/>
</dbReference>
<dbReference type="SMART" id="SM00173">
    <property type="entry name" value="RAS"/>
    <property type="match status" value="1"/>
</dbReference>